<evidence type="ECO:0000256" key="2">
    <source>
        <dbReference type="ARBA" id="ARBA00011738"/>
    </source>
</evidence>
<dbReference type="PANTHER" id="PTHR11879">
    <property type="entry name" value="ASPARTATE AMINOTRANSFERASE"/>
    <property type="match status" value="1"/>
</dbReference>
<comment type="subunit">
    <text evidence="2">Homodimer.</text>
</comment>
<organism evidence="8 9">
    <name type="scientific">Heterorhabditis bacteriophora</name>
    <name type="common">Entomopathogenic nematode worm</name>
    <dbReference type="NCBI Taxonomy" id="37862"/>
    <lineage>
        <taxon>Eukaryota</taxon>
        <taxon>Metazoa</taxon>
        <taxon>Ecdysozoa</taxon>
        <taxon>Nematoda</taxon>
        <taxon>Chromadorea</taxon>
        <taxon>Rhabditida</taxon>
        <taxon>Rhabditina</taxon>
        <taxon>Rhabditomorpha</taxon>
        <taxon>Strongyloidea</taxon>
        <taxon>Heterorhabditidae</taxon>
        <taxon>Heterorhabditis</taxon>
    </lineage>
</organism>
<keyword evidence="8" id="KW-1185">Reference proteome</keyword>
<dbReference type="EC" id="2.6.1.1" evidence="3"/>
<dbReference type="InterPro" id="IPR000796">
    <property type="entry name" value="Asp_trans"/>
</dbReference>
<evidence type="ECO:0000256" key="3">
    <source>
        <dbReference type="ARBA" id="ARBA00012753"/>
    </source>
</evidence>
<dbReference type="PANTHER" id="PTHR11879:SF55">
    <property type="entry name" value="GLUTAMATE OXALOACETATE TRANSAMINASE 1, ISOFORM B"/>
    <property type="match status" value="1"/>
</dbReference>
<dbReference type="InterPro" id="IPR015424">
    <property type="entry name" value="PyrdxlP-dep_Trfase"/>
</dbReference>
<sequence length="133" mass="14410">MSFFNGIPEAPPIEVFFMNKMYMDETASEKVNLTIGAYRTNEGKPWVLPVVHEAEKILASDQSLNHEYLPVLGFEPFVQAAAALVLGENSSAIEEGRVTGVQCLSGTGSLRAGAEFIARVLGLKTVYISNPTC</sequence>
<dbReference type="SUPFAM" id="SSF53383">
    <property type="entry name" value="PLP-dependent transferases"/>
    <property type="match status" value="1"/>
</dbReference>
<dbReference type="GO" id="GO:0006532">
    <property type="term" value="P:aspartate biosynthetic process"/>
    <property type="evidence" value="ECO:0007669"/>
    <property type="project" value="TreeGrafter"/>
</dbReference>
<dbReference type="GO" id="GO:0004069">
    <property type="term" value="F:L-aspartate:2-oxoglutarate aminotransferase activity"/>
    <property type="evidence" value="ECO:0007669"/>
    <property type="project" value="UniProtKB-EC"/>
</dbReference>
<proteinExistence type="predicted"/>
<keyword evidence="6" id="KW-0663">Pyridoxal phosphate</keyword>
<dbReference type="InterPro" id="IPR004839">
    <property type="entry name" value="Aminotransferase_I/II_large"/>
</dbReference>
<keyword evidence="5" id="KW-0808">Transferase</keyword>
<dbReference type="Proteomes" id="UP000095283">
    <property type="component" value="Unplaced"/>
</dbReference>
<name>A0A1I7WPI3_HETBA</name>
<feature type="domain" description="Aminotransferase class I/classII large" evidence="7">
    <location>
        <begin position="29"/>
        <end position="132"/>
    </location>
</feature>
<evidence type="ECO:0000256" key="6">
    <source>
        <dbReference type="ARBA" id="ARBA00022898"/>
    </source>
</evidence>
<dbReference type="GO" id="GO:0030170">
    <property type="term" value="F:pyridoxal phosphate binding"/>
    <property type="evidence" value="ECO:0007669"/>
    <property type="project" value="InterPro"/>
</dbReference>
<reference evidence="9" key="1">
    <citation type="submission" date="2016-11" db="UniProtKB">
        <authorList>
            <consortium name="WormBaseParasite"/>
        </authorList>
    </citation>
    <scope>IDENTIFICATION</scope>
</reference>
<dbReference type="Gene3D" id="3.40.640.10">
    <property type="entry name" value="Type I PLP-dependent aspartate aminotransferase-like (Major domain)"/>
    <property type="match status" value="1"/>
</dbReference>
<comment type="cofactor">
    <cofactor evidence="1">
        <name>pyridoxal 5'-phosphate</name>
        <dbReference type="ChEBI" id="CHEBI:597326"/>
    </cofactor>
</comment>
<evidence type="ECO:0000313" key="8">
    <source>
        <dbReference type="Proteomes" id="UP000095283"/>
    </source>
</evidence>
<protein>
    <recommendedName>
        <fullName evidence="3">aspartate transaminase</fullName>
        <ecNumber evidence="3">2.6.1.1</ecNumber>
    </recommendedName>
</protein>
<dbReference type="AlphaFoldDB" id="A0A1I7WPI3"/>
<dbReference type="Pfam" id="PF00155">
    <property type="entry name" value="Aminotran_1_2"/>
    <property type="match status" value="1"/>
</dbReference>
<evidence type="ECO:0000256" key="5">
    <source>
        <dbReference type="ARBA" id="ARBA00022679"/>
    </source>
</evidence>
<evidence type="ECO:0000256" key="1">
    <source>
        <dbReference type="ARBA" id="ARBA00001933"/>
    </source>
</evidence>
<dbReference type="WBParaSite" id="Hba_07070">
    <property type="protein sequence ID" value="Hba_07070"/>
    <property type="gene ID" value="Hba_07070"/>
</dbReference>
<evidence type="ECO:0000313" key="9">
    <source>
        <dbReference type="WBParaSite" id="Hba_07070"/>
    </source>
</evidence>
<evidence type="ECO:0000259" key="7">
    <source>
        <dbReference type="Pfam" id="PF00155"/>
    </source>
</evidence>
<dbReference type="InterPro" id="IPR015421">
    <property type="entry name" value="PyrdxlP-dep_Trfase_major"/>
</dbReference>
<keyword evidence="4" id="KW-0032">Aminotransferase</keyword>
<dbReference type="GO" id="GO:0005829">
    <property type="term" value="C:cytosol"/>
    <property type="evidence" value="ECO:0007669"/>
    <property type="project" value="TreeGrafter"/>
</dbReference>
<accession>A0A1I7WPI3</accession>
<evidence type="ECO:0000256" key="4">
    <source>
        <dbReference type="ARBA" id="ARBA00022576"/>
    </source>
</evidence>